<dbReference type="AlphaFoldDB" id="A0A9J6CHW7"/>
<evidence type="ECO:0000256" key="9">
    <source>
        <dbReference type="SAM" id="Phobius"/>
    </source>
</evidence>
<evidence type="ECO:0000256" key="4">
    <source>
        <dbReference type="ARBA" id="ARBA00022692"/>
    </source>
</evidence>
<feature type="domain" description="Ionotropic glutamate receptor C-terminal" evidence="11">
    <location>
        <begin position="396"/>
        <end position="681"/>
    </location>
</feature>
<evidence type="ECO:0000256" key="3">
    <source>
        <dbReference type="ARBA" id="ARBA00022475"/>
    </source>
</evidence>
<accession>A0A9J6CHW7</accession>
<keyword evidence="7" id="KW-0675">Receptor</keyword>
<keyword evidence="13" id="KW-1185">Reference proteome</keyword>
<dbReference type="Pfam" id="PF00060">
    <property type="entry name" value="Lig_chan"/>
    <property type="match status" value="1"/>
</dbReference>
<dbReference type="EMBL" id="JADBJN010000001">
    <property type="protein sequence ID" value="KAG5681339.1"/>
    <property type="molecule type" value="Genomic_DNA"/>
</dbReference>
<comment type="caution">
    <text evidence="12">The sequence shown here is derived from an EMBL/GenBank/DDBJ whole genome shotgun (WGS) entry which is preliminary data.</text>
</comment>
<feature type="transmembrane region" description="Helical" evidence="9">
    <location>
        <begin position="397"/>
        <end position="415"/>
    </location>
</feature>
<name>A0A9J6CHW7_POLVA</name>
<protein>
    <recommendedName>
        <fullName evidence="11">Ionotropic glutamate receptor C-terminal domain-containing protein</fullName>
    </recommendedName>
</protein>
<feature type="transmembrane region" description="Helical" evidence="9">
    <location>
        <begin position="480"/>
        <end position="497"/>
    </location>
</feature>
<reference evidence="12" key="1">
    <citation type="submission" date="2021-03" db="EMBL/GenBank/DDBJ databases">
        <title>Chromosome level genome of the anhydrobiotic midge Polypedilum vanderplanki.</title>
        <authorList>
            <person name="Yoshida Y."/>
            <person name="Kikawada T."/>
            <person name="Gusev O."/>
        </authorList>
    </citation>
    <scope>NUCLEOTIDE SEQUENCE</scope>
    <source>
        <strain evidence="12">NIAS01</strain>
        <tissue evidence="12">Whole body or cell culture</tissue>
    </source>
</reference>
<keyword evidence="3" id="KW-1003">Cell membrane</keyword>
<dbReference type="Gene3D" id="3.40.190.10">
    <property type="entry name" value="Periplasmic binding protein-like II"/>
    <property type="match status" value="1"/>
</dbReference>
<evidence type="ECO:0000256" key="6">
    <source>
        <dbReference type="ARBA" id="ARBA00023136"/>
    </source>
</evidence>
<gene>
    <name evidence="12" type="ORF">PVAND_010784</name>
</gene>
<keyword evidence="6 9" id="KW-0472">Membrane</keyword>
<feature type="signal peptide" evidence="10">
    <location>
        <begin position="1"/>
        <end position="15"/>
    </location>
</feature>
<dbReference type="OrthoDB" id="8195814at2759"/>
<sequence>MTLKLLVCFVLTVKAVEKFSISEPFDDYGGKENYAKIRNIFEKSSVLSILLKNYEQPDEVLKWFESIFGEGNKSYVIHAIKTYEYHDEWVERCVEYQSDPAKKTSYYERMYQRTNKNVERIHNLHSFDEVETENNSYKIAASSYKITQIQEVFANELDKWWKYYYGGYILFCPFYLVDYFIGCLVNRAGTFLIIIDENVKDENSESFMRQVNSTFYKTWKNSSCLKLHILINKTIFTFDPFERVASGVYGKVKVFEELWTEEDLKRINGYPLYVDIFWSAFSISTDNFTSLSLKKMEGPDIEVTRVIGEQMNATIVVIENNGKFGIKFQNGTLTGALGSLQRRKSDIAMTAFFMKDYETRATEFLYPLYMDKLCVVVPKAQRIPPELLPLMIFDEKLWIILFIVVFMICIVWILLRSVNNQIRRPSRAADNITFNIVNYNFSPFLASQSNLRQNTQIFIDTWMLFLSIPMRRLTRAQYERIFLASVCLVSIIFVSIYQSSLATVFVRPIYFKDIETLDQLDKSGNLILVKYAGYLTDVFPNDTSQVYRNLRDKMKLVDTELTAMDLVKYRSKTATITRKSTTLLDNYLYFMKKELYLIDKECPKNYFLSYMVPTKSVYLTRINEILFDILRFGFIWKWINDFNYKVQVANIKKIADENTSGAKVLTMNDLKFPFYALIAGCSLSLLAFIFEIFFTRLRRRKKYEV</sequence>
<dbReference type="GO" id="GO:0005886">
    <property type="term" value="C:plasma membrane"/>
    <property type="evidence" value="ECO:0007669"/>
    <property type="project" value="UniProtKB-SubCell"/>
</dbReference>
<evidence type="ECO:0000256" key="10">
    <source>
        <dbReference type="SAM" id="SignalP"/>
    </source>
</evidence>
<evidence type="ECO:0000256" key="8">
    <source>
        <dbReference type="ARBA" id="ARBA00023180"/>
    </source>
</evidence>
<evidence type="ECO:0000313" key="12">
    <source>
        <dbReference type="EMBL" id="KAG5681339.1"/>
    </source>
</evidence>
<dbReference type="GO" id="GO:0050906">
    <property type="term" value="P:detection of stimulus involved in sensory perception"/>
    <property type="evidence" value="ECO:0007669"/>
    <property type="project" value="UniProtKB-ARBA"/>
</dbReference>
<dbReference type="PANTHER" id="PTHR42643:SF38">
    <property type="entry name" value="IONOTROPIC RECEPTOR 100A"/>
    <property type="match status" value="1"/>
</dbReference>
<dbReference type="Proteomes" id="UP001107558">
    <property type="component" value="Chromosome 1"/>
</dbReference>
<proteinExistence type="inferred from homology"/>
<evidence type="ECO:0000256" key="7">
    <source>
        <dbReference type="ARBA" id="ARBA00023170"/>
    </source>
</evidence>
<keyword evidence="10" id="KW-0732">Signal</keyword>
<dbReference type="Gene3D" id="1.10.287.70">
    <property type="match status" value="1"/>
</dbReference>
<evidence type="ECO:0000256" key="2">
    <source>
        <dbReference type="ARBA" id="ARBA00008685"/>
    </source>
</evidence>
<dbReference type="PANTHER" id="PTHR42643">
    <property type="entry name" value="IONOTROPIC RECEPTOR 20A-RELATED"/>
    <property type="match status" value="1"/>
</dbReference>
<keyword evidence="4 9" id="KW-0812">Transmembrane</keyword>
<feature type="transmembrane region" description="Helical" evidence="9">
    <location>
        <begin position="672"/>
        <end position="694"/>
    </location>
</feature>
<keyword evidence="5 9" id="KW-1133">Transmembrane helix</keyword>
<keyword evidence="8" id="KW-0325">Glycoprotein</keyword>
<dbReference type="SUPFAM" id="SSF53850">
    <property type="entry name" value="Periplasmic binding protein-like II"/>
    <property type="match status" value="1"/>
</dbReference>
<dbReference type="GO" id="GO:0015276">
    <property type="term" value="F:ligand-gated monoatomic ion channel activity"/>
    <property type="evidence" value="ECO:0007669"/>
    <property type="project" value="InterPro"/>
</dbReference>
<dbReference type="InterPro" id="IPR052192">
    <property type="entry name" value="Insect_Ionotropic_Sensory_Rcpt"/>
</dbReference>
<evidence type="ECO:0000256" key="1">
    <source>
        <dbReference type="ARBA" id="ARBA00004651"/>
    </source>
</evidence>
<dbReference type="InterPro" id="IPR001320">
    <property type="entry name" value="Iontro_rcpt_C"/>
</dbReference>
<organism evidence="12 13">
    <name type="scientific">Polypedilum vanderplanki</name>
    <name type="common">Sleeping chironomid midge</name>
    <dbReference type="NCBI Taxonomy" id="319348"/>
    <lineage>
        <taxon>Eukaryota</taxon>
        <taxon>Metazoa</taxon>
        <taxon>Ecdysozoa</taxon>
        <taxon>Arthropoda</taxon>
        <taxon>Hexapoda</taxon>
        <taxon>Insecta</taxon>
        <taxon>Pterygota</taxon>
        <taxon>Neoptera</taxon>
        <taxon>Endopterygota</taxon>
        <taxon>Diptera</taxon>
        <taxon>Nematocera</taxon>
        <taxon>Chironomoidea</taxon>
        <taxon>Chironomidae</taxon>
        <taxon>Chironominae</taxon>
        <taxon>Polypedilum</taxon>
        <taxon>Polypedilum</taxon>
    </lineage>
</organism>
<feature type="chain" id="PRO_5039949932" description="Ionotropic glutamate receptor C-terminal domain-containing protein" evidence="10">
    <location>
        <begin position="16"/>
        <end position="705"/>
    </location>
</feature>
<comment type="similarity">
    <text evidence="2">Belongs to the glutamate-gated ion channel (TC 1.A.10.1) family.</text>
</comment>
<comment type="subcellular location">
    <subcellularLocation>
        <location evidence="1">Cell membrane</location>
        <topology evidence="1">Multi-pass membrane protein</topology>
    </subcellularLocation>
</comment>
<evidence type="ECO:0000256" key="5">
    <source>
        <dbReference type="ARBA" id="ARBA00022989"/>
    </source>
</evidence>
<evidence type="ECO:0000259" key="11">
    <source>
        <dbReference type="Pfam" id="PF00060"/>
    </source>
</evidence>
<evidence type="ECO:0000313" key="13">
    <source>
        <dbReference type="Proteomes" id="UP001107558"/>
    </source>
</evidence>